<sequence>MKNLYLIITTQIIILIILIGVSLRFMVAPQTTAKIISPISQVLGSATSNLLPKTDVINVMVLPSPISQPKITAQLKAKIALRPEYTIAIVGDSMEDTMGEYADYLEHEIERAYPMTKFNLFNYGRGSQTVEEALGKIDQNFNYQTRVYPPLPSINPDIIIVGSFAYNPFTPYDRNRHWISLTRMIEKLKTITPNVYLLAEMAPLRSEFGKGPQGVNWETGTVITHSGHIIEQLQNAVGLSKTLNIPVINVFADTYNEETKSGNAAYIDPSDDIHPSVYGHEKMAEKIVETLQLN</sequence>
<dbReference type="SUPFAM" id="SSF52266">
    <property type="entry name" value="SGNH hydrolase"/>
    <property type="match status" value="1"/>
</dbReference>
<comment type="caution">
    <text evidence="2">The sequence shown here is derived from an EMBL/GenBank/DDBJ whole genome shotgun (WGS) entry which is preliminary data.</text>
</comment>
<keyword evidence="1" id="KW-0812">Transmembrane</keyword>
<protein>
    <recommendedName>
        <fullName evidence="4">SGNH hydrolase-type esterase domain-containing protein</fullName>
    </recommendedName>
</protein>
<dbReference type="Pfam" id="PF00657">
    <property type="entry name" value="Lipase_GDSL"/>
    <property type="match status" value="1"/>
</dbReference>
<dbReference type="AlphaFoldDB" id="A0A1F7GDB6"/>
<keyword evidence="1" id="KW-1133">Transmembrane helix</keyword>
<evidence type="ECO:0000313" key="2">
    <source>
        <dbReference type="EMBL" id="OGK16960.1"/>
    </source>
</evidence>
<organism evidence="2 3">
    <name type="scientific">Candidatus Roizmanbacteria bacterium RIFCSPHIGHO2_01_FULL_39_12b</name>
    <dbReference type="NCBI Taxonomy" id="1802030"/>
    <lineage>
        <taxon>Bacteria</taxon>
        <taxon>Candidatus Roizmaniibacteriota</taxon>
    </lineage>
</organism>
<dbReference type="EMBL" id="MFZF01000008">
    <property type="protein sequence ID" value="OGK16960.1"/>
    <property type="molecule type" value="Genomic_DNA"/>
</dbReference>
<reference evidence="2 3" key="1">
    <citation type="journal article" date="2016" name="Nat. Commun.">
        <title>Thousands of microbial genomes shed light on interconnected biogeochemical processes in an aquifer system.</title>
        <authorList>
            <person name="Anantharaman K."/>
            <person name="Brown C.T."/>
            <person name="Hug L.A."/>
            <person name="Sharon I."/>
            <person name="Castelle C.J."/>
            <person name="Probst A.J."/>
            <person name="Thomas B.C."/>
            <person name="Singh A."/>
            <person name="Wilkins M.J."/>
            <person name="Karaoz U."/>
            <person name="Brodie E.L."/>
            <person name="Williams K.H."/>
            <person name="Hubbard S.S."/>
            <person name="Banfield J.F."/>
        </authorList>
    </citation>
    <scope>NUCLEOTIDE SEQUENCE [LARGE SCALE GENOMIC DNA]</scope>
</reference>
<dbReference type="InterPro" id="IPR036514">
    <property type="entry name" value="SGNH_hydro_sf"/>
</dbReference>
<evidence type="ECO:0000313" key="3">
    <source>
        <dbReference type="Proteomes" id="UP000178372"/>
    </source>
</evidence>
<keyword evidence="1" id="KW-0472">Membrane</keyword>
<accession>A0A1F7GDB6</accession>
<evidence type="ECO:0000256" key="1">
    <source>
        <dbReference type="SAM" id="Phobius"/>
    </source>
</evidence>
<proteinExistence type="predicted"/>
<dbReference type="Proteomes" id="UP000178372">
    <property type="component" value="Unassembled WGS sequence"/>
</dbReference>
<dbReference type="Gene3D" id="3.40.50.1110">
    <property type="entry name" value="SGNH hydrolase"/>
    <property type="match status" value="1"/>
</dbReference>
<feature type="transmembrane region" description="Helical" evidence="1">
    <location>
        <begin position="6"/>
        <end position="27"/>
    </location>
</feature>
<evidence type="ECO:0008006" key="4">
    <source>
        <dbReference type="Google" id="ProtNLM"/>
    </source>
</evidence>
<name>A0A1F7GDB6_9BACT</name>
<gene>
    <name evidence="2" type="ORF">A2690_01465</name>
</gene>
<dbReference type="InterPro" id="IPR001087">
    <property type="entry name" value="GDSL"/>
</dbReference>
<dbReference type="CDD" id="cd00229">
    <property type="entry name" value="SGNH_hydrolase"/>
    <property type="match status" value="1"/>
</dbReference>
<dbReference type="GO" id="GO:0016788">
    <property type="term" value="F:hydrolase activity, acting on ester bonds"/>
    <property type="evidence" value="ECO:0007669"/>
    <property type="project" value="InterPro"/>
</dbReference>